<evidence type="ECO:0000313" key="9">
    <source>
        <dbReference type="EMBL" id="KAG5333195.1"/>
    </source>
</evidence>
<dbReference type="PANTHER" id="PTHR45735:SF2">
    <property type="entry name" value="CLEAVAGE STIMULATION FACTOR SUBUNIT 2"/>
    <property type="match status" value="1"/>
</dbReference>
<keyword evidence="2" id="KW-0597">Phosphoprotein</keyword>
<dbReference type="AlphaFoldDB" id="A0A836JV59"/>
<keyword evidence="10" id="KW-1185">Reference proteome</keyword>
<evidence type="ECO:0000256" key="1">
    <source>
        <dbReference type="ARBA" id="ARBA00004123"/>
    </source>
</evidence>
<dbReference type="InterPro" id="IPR026896">
    <property type="entry name" value="CSTF_C"/>
</dbReference>
<name>A0A836JV59_9HYME</name>
<dbReference type="InterPro" id="IPR012677">
    <property type="entry name" value="Nucleotide-bd_a/b_plait_sf"/>
</dbReference>
<dbReference type="FunFam" id="3.30.70.330:FF:000061">
    <property type="entry name" value="cleavage stimulation factor subunit 2 isoform X1"/>
    <property type="match status" value="1"/>
</dbReference>
<dbReference type="Pfam" id="PF00076">
    <property type="entry name" value="RRM_1"/>
    <property type="match status" value="1"/>
</dbReference>
<keyword evidence="6" id="KW-0539">Nucleus</keyword>
<dbReference type="InterPro" id="IPR000504">
    <property type="entry name" value="RRM_dom"/>
</dbReference>
<feature type="non-terminal residue" evidence="9">
    <location>
        <position position="1"/>
    </location>
</feature>
<dbReference type="EMBL" id="JAANIB010005055">
    <property type="protein sequence ID" value="KAG5333195.1"/>
    <property type="molecule type" value="Genomic_DNA"/>
</dbReference>
<comment type="caution">
    <text evidence="9">The sequence shown here is derived from an EMBL/GenBank/DDBJ whole genome shotgun (WGS) entry which is preliminary data.</text>
</comment>
<keyword evidence="3" id="KW-0507">mRNA processing</keyword>
<organism evidence="9 10">
    <name type="scientific">Acromyrmex heyeri</name>
    <dbReference type="NCBI Taxonomy" id="230685"/>
    <lineage>
        <taxon>Eukaryota</taxon>
        <taxon>Metazoa</taxon>
        <taxon>Ecdysozoa</taxon>
        <taxon>Arthropoda</taxon>
        <taxon>Hexapoda</taxon>
        <taxon>Insecta</taxon>
        <taxon>Pterygota</taxon>
        <taxon>Neoptera</taxon>
        <taxon>Endopterygota</taxon>
        <taxon>Hymenoptera</taxon>
        <taxon>Apocrita</taxon>
        <taxon>Aculeata</taxon>
        <taxon>Formicoidea</taxon>
        <taxon>Formicidae</taxon>
        <taxon>Myrmicinae</taxon>
        <taxon>Acromyrmex</taxon>
    </lineage>
</organism>
<dbReference type="Proteomes" id="UP000670152">
    <property type="component" value="Unassembled WGS sequence"/>
</dbReference>
<sequence length="459" mass="50277">MSNSTISDQTLMDKSMRSVFVGNIPYEATEENLKDIFSEVGPVLSFKLVFDRETGKPKGYGFCEYKDQETALSAMRNLNGYEIGGRTLRVDNACTEKSRMEMQSLLQGQSTENPYGEAVQSDKAPEAISKAVASLPPEQMFELMKQMKLCVQNNPNEARQMLLQNPQLAYALLQAQVVMRIVDPHTAVSMLHKANPIPGILTPSEKPTQQVQPRIEEPWAQRPPPPINAPAPIFAGQDVDLRLERQIDPCVTRKNQDLRGSLDKEFKLKIESVKTGQDVDLRLDRQIDPRVARLDQDLRGSPQTQPAPVSAPVIPVTTDLRGANAFNMADKPKFTKNFFLMNLSLMDFCFLKLSAAPVAPPIVPRPVVAPTVPASSTVTSNTTGSTAAALSQPASSATSRLVAGMSPAGSIPSGASDQEKAALIMQVLQLSDEQIAMLPPEQRQSILVLKEQIAKSTQR</sequence>
<dbReference type="SUPFAM" id="SSF54928">
    <property type="entry name" value="RNA-binding domain, RBD"/>
    <property type="match status" value="1"/>
</dbReference>
<dbReference type="Gene3D" id="1.25.40.630">
    <property type="match status" value="1"/>
</dbReference>
<dbReference type="Gene3D" id="1.10.20.70">
    <property type="entry name" value="Transcription termination and cleavage factor, C-terminal domain"/>
    <property type="match status" value="1"/>
</dbReference>
<feature type="non-terminal residue" evidence="9">
    <location>
        <position position="459"/>
    </location>
</feature>
<evidence type="ECO:0000259" key="8">
    <source>
        <dbReference type="PROSITE" id="PS50102"/>
    </source>
</evidence>
<dbReference type="CDD" id="cd12671">
    <property type="entry name" value="RRM_CSTF2_CSTF2T"/>
    <property type="match status" value="1"/>
</dbReference>
<dbReference type="FunFam" id="1.10.20.70:FF:000001">
    <property type="entry name" value="Cleavage stimulation factor subunit 2"/>
    <property type="match status" value="1"/>
</dbReference>
<dbReference type="InterPro" id="IPR035979">
    <property type="entry name" value="RBD_domain_sf"/>
</dbReference>
<dbReference type="SMART" id="SM00360">
    <property type="entry name" value="RRM"/>
    <property type="match status" value="1"/>
</dbReference>
<dbReference type="Gene3D" id="3.30.70.330">
    <property type="match status" value="1"/>
</dbReference>
<feature type="domain" description="RRM" evidence="8">
    <location>
        <begin position="17"/>
        <end position="95"/>
    </location>
</feature>
<dbReference type="OrthoDB" id="272703at2759"/>
<accession>A0A836JV59</accession>
<evidence type="ECO:0000256" key="2">
    <source>
        <dbReference type="ARBA" id="ARBA00022553"/>
    </source>
</evidence>
<evidence type="ECO:0000256" key="7">
    <source>
        <dbReference type="PROSITE-ProRule" id="PRU00176"/>
    </source>
</evidence>
<evidence type="ECO:0000256" key="3">
    <source>
        <dbReference type="ARBA" id="ARBA00022664"/>
    </source>
</evidence>
<dbReference type="PANTHER" id="PTHR45735">
    <property type="entry name" value="CLEAVAGE STIMULATION FACTOR SUBUNIT 2"/>
    <property type="match status" value="1"/>
</dbReference>
<dbReference type="InterPro" id="IPR038192">
    <property type="entry name" value="CSTF_C_sf"/>
</dbReference>
<evidence type="ECO:0000256" key="6">
    <source>
        <dbReference type="ARBA" id="ARBA00023242"/>
    </source>
</evidence>
<comment type="subcellular location">
    <subcellularLocation>
        <location evidence="1">Nucleus</location>
    </subcellularLocation>
</comment>
<dbReference type="GO" id="GO:0003729">
    <property type="term" value="F:mRNA binding"/>
    <property type="evidence" value="ECO:0007669"/>
    <property type="project" value="TreeGrafter"/>
</dbReference>
<dbReference type="GO" id="GO:0031124">
    <property type="term" value="P:mRNA 3'-end processing"/>
    <property type="evidence" value="ECO:0007669"/>
    <property type="project" value="InterPro"/>
</dbReference>
<keyword evidence="5 7" id="KW-0694">RNA-binding</keyword>
<dbReference type="InterPro" id="IPR025742">
    <property type="entry name" value="CSTF2_hinge"/>
</dbReference>
<keyword evidence="4" id="KW-0677">Repeat</keyword>
<proteinExistence type="predicted"/>
<reference evidence="9 10" key="1">
    <citation type="submission" date="2020-02" db="EMBL/GenBank/DDBJ databases">
        <title>Relaxed selection underlies rapid genomic changes in the transitions from sociality to social parasitism in ants.</title>
        <authorList>
            <person name="Bi X."/>
        </authorList>
    </citation>
    <scope>NUCLEOTIDE SEQUENCE [LARGE SCALE GENOMIC DNA]</scope>
    <source>
        <strain evidence="9">BGI-DK2014b</strain>
        <tissue evidence="9">Whole body</tissue>
    </source>
</reference>
<evidence type="ECO:0000256" key="5">
    <source>
        <dbReference type="ARBA" id="ARBA00022884"/>
    </source>
</evidence>
<dbReference type="FunFam" id="1.25.40.630:FF:000001">
    <property type="entry name" value="Cleavage stimulation factor subunit 2"/>
    <property type="match status" value="1"/>
</dbReference>
<protein>
    <submittedName>
        <fullName evidence="9">CSTF2 factor</fullName>
    </submittedName>
</protein>
<dbReference type="Pfam" id="PF14327">
    <property type="entry name" value="CSTF2_hinge"/>
    <property type="match status" value="1"/>
</dbReference>
<dbReference type="Pfam" id="PF14304">
    <property type="entry name" value="CSTF_C"/>
    <property type="match status" value="1"/>
</dbReference>
<evidence type="ECO:0000256" key="4">
    <source>
        <dbReference type="ARBA" id="ARBA00022737"/>
    </source>
</evidence>
<dbReference type="PROSITE" id="PS50102">
    <property type="entry name" value="RRM"/>
    <property type="match status" value="1"/>
</dbReference>
<dbReference type="GO" id="GO:0005847">
    <property type="term" value="C:mRNA cleavage and polyadenylation specificity factor complex"/>
    <property type="evidence" value="ECO:0007669"/>
    <property type="project" value="TreeGrafter"/>
</dbReference>
<evidence type="ECO:0000313" key="10">
    <source>
        <dbReference type="Proteomes" id="UP000670152"/>
    </source>
</evidence>
<gene>
    <name evidence="9" type="primary">Cstf2</name>
    <name evidence="9" type="ORF">G6Z77_0001865</name>
</gene>